<name>A0A5M3Y4D9_9ACTN</name>
<dbReference type="Proteomes" id="UP000377595">
    <property type="component" value="Unassembled WGS sequence"/>
</dbReference>
<dbReference type="AlphaFoldDB" id="A0A5M3Y4D9"/>
<evidence type="ECO:0000313" key="2">
    <source>
        <dbReference type="Proteomes" id="UP000377595"/>
    </source>
</evidence>
<comment type="caution">
    <text evidence="1">The sequence shown here is derived from an EMBL/GenBank/DDBJ whole genome shotgun (WGS) entry which is preliminary data.</text>
</comment>
<protein>
    <recommendedName>
        <fullName evidence="3">Xaa-Pro aminopeptidase</fullName>
    </recommendedName>
</protein>
<dbReference type="RefSeq" id="WP_218038908.1">
    <property type="nucleotide sequence ID" value="NZ_BAAAHM010000006.1"/>
</dbReference>
<sequence>MYLDSDLDHIRRTYHFDPIVDLLIPNIRMDAPKLATPVIARCADGTEYLLSRQQEFGSLLARSVPEDRIRLFEGYVTLDPRLKKAESAQNFAAAVRALTDDKVITVDPGFPYSRYLALCEHLTVDVEARPAPTSPRVNVFAVEAGDVLATFARLRARGPEVAARVIAGVPHLDGLAAEFTADVDTRFSALDKLAGRLGISALLSSAPPNFSELTGSAWRAGVHALWDRASGMVFILARHDVFGVEGHPVGSYPDLAAAVDALVGQAALGVEEHWLDVTTALELRSGERRLVPASMPLGAWRDHRDAEDLPFQIIAARASRFCIEGALAFAQDRLDSHGGVRENEVYARYLDLVHEFRRRYEIPFALEPFFVNLHAADRSLYPGPPTDFRITTNTGSVKLDAGLKVGVNGVVLGTSDMARSLVTTPQGREAYEFFLKVVREDIIGTLTVGRNCEQVHHDAVAAIMRNRARLIELDLLSDDVDFPAEYGKRNVGHLMGKQESFGIEFKPGHDIALPARSLGAAEIQWSYGRYSIGAEDMWYLGADKTYITSM</sequence>
<gene>
    <name evidence="1" type="ORF">Aple_099420</name>
</gene>
<reference evidence="1 2" key="1">
    <citation type="submission" date="2019-10" db="EMBL/GenBank/DDBJ databases">
        <title>Whole genome shotgun sequence of Acrocarpospora pleiomorpha NBRC 16267.</title>
        <authorList>
            <person name="Ichikawa N."/>
            <person name="Kimura A."/>
            <person name="Kitahashi Y."/>
            <person name="Komaki H."/>
            <person name="Oguchi A."/>
        </authorList>
    </citation>
    <scope>NUCLEOTIDE SEQUENCE [LARGE SCALE GENOMIC DNA]</scope>
    <source>
        <strain evidence="1 2">NBRC 16267</strain>
    </source>
</reference>
<accession>A0A5M3Y4D9</accession>
<proteinExistence type="predicted"/>
<evidence type="ECO:0008006" key="3">
    <source>
        <dbReference type="Google" id="ProtNLM"/>
    </source>
</evidence>
<dbReference type="EMBL" id="BLAF01000107">
    <property type="protein sequence ID" value="GES27043.1"/>
    <property type="molecule type" value="Genomic_DNA"/>
</dbReference>
<keyword evidence="2" id="KW-1185">Reference proteome</keyword>
<organism evidence="1 2">
    <name type="scientific">Acrocarpospora pleiomorpha</name>
    <dbReference type="NCBI Taxonomy" id="90975"/>
    <lineage>
        <taxon>Bacteria</taxon>
        <taxon>Bacillati</taxon>
        <taxon>Actinomycetota</taxon>
        <taxon>Actinomycetes</taxon>
        <taxon>Streptosporangiales</taxon>
        <taxon>Streptosporangiaceae</taxon>
        <taxon>Acrocarpospora</taxon>
    </lineage>
</organism>
<evidence type="ECO:0000313" key="1">
    <source>
        <dbReference type="EMBL" id="GES27043.1"/>
    </source>
</evidence>